<dbReference type="Gene3D" id="3.40.390.10">
    <property type="entry name" value="Collagenase (Catalytic Domain)"/>
    <property type="match status" value="1"/>
</dbReference>
<gene>
    <name evidence="1" type="primary">Adamts8_predicted</name>
    <name evidence="1" type="ORF">rCG_22767</name>
</gene>
<dbReference type="GO" id="GO:0008237">
    <property type="term" value="F:metallopeptidase activity"/>
    <property type="evidence" value="ECO:0007669"/>
    <property type="project" value="InterPro"/>
</dbReference>
<reference evidence="1" key="2">
    <citation type="submission" date="2005-09" db="EMBL/GenBank/DDBJ databases">
        <authorList>
            <person name="Mural R.J."/>
            <person name="Li P.W."/>
            <person name="Adams M.D."/>
            <person name="Amanatides P.G."/>
            <person name="Baden-Tillson H."/>
            <person name="Barnstead M."/>
            <person name="Chin S.H."/>
            <person name="Dew I."/>
            <person name="Evans C.A."/>
            <person name="Ferriera S."/>
            <person name="Flanigan M."/>
            <person name="Fosler C."/>
            <person name="Glodek A."/>
            <person name="Gu Z."/>
            <person name="Holt R.A."/>
            <person name="Jennings D."/>
            <person name="Kraft C.L."/>
            <person name="Lu F."/>
            <person name="Nguyen T."/>
            <person name="Nusskern D.R."/>
            <person name="Pfannkoch C.M."/>
            <person name="Sitter C."/>
            <person name="Sutton G.G."/>
            <person name="Venter J.C."/>
            <person name="Wang Z."/>
            <person name="Woodage T."/>
            <person name="Zheng X.H."/>
            <person name="Zhong F."/>
        </authorList>
    </citation>
    <scope>NUCLEOTIDE SEQUENCE</scope>
    <source>
        <strain evidence="1">BN</strain>
    </source>
</reference>
<dbReference type="Proteomes" id="UP000234681">
    <property type="component" value="Chromosome 8"/>
</dbReference>
<dbReference type="InterPro" id="IPR024079">
    <property type="entry name" value="MetalloPept_cat_dom_sf"/>
</dbReference>
<dbReference type="EMBL" id="CH474007">
    <property type="protein sequence ID" value="EDL83320.1"/>
    <property type="molecule type" value="Genomic_DNA"/>
</dbReference>
<sequence>MSMAARIYKHPSIRNSINLVVVKVLIVEEEGWGPEVSDNGGLTLRNFCSWQRRFNKPSDRHPEHYDTAILFTRQETASWMPPPQFCPSPRASQATAPSMSWTSSASRSLGLISDTAPTPLWRTSVSSSGAVIGIVMSPFATQRMAACSGLMVRPVALGTCAWMVAVCSGRK</sequence>
<proteinExistence type="predicted"/>
<keyword evidence="1" id="KW-0401">Integrin</keyword>
<organism evidence="1">
    <name type="scientific">Rattus norvegicus</name>
    <name type="common">Rat</name>
    <dbReference type="NCBI Taxonomy" id="10116"/>
    <lineage>
        <taxon>Eukaryota</taxon>
        <taxon>Metazoa</taxon>
        <taxon>Chordata</taxon>
        <taxon>Craniata</taxon>
        <taxon>Vertebrata</taxon>
        <taxon>Euteleostomi</taxon>
        <taxon>Mammalia</taxon>
        <taxon>Eutheria</taxon>
        <taxon>Euarchontoglires</taxon>
        <taxon>Glires</taxon>
        <taxon>Rodentia</taxon>
        <taxon>Myomorpha</taxon>
        <taxon>Muroidea</taxon>
        <taxon>Muridae</taxon>
        <taxon>Murinae</taxon>
        <taxon>Rattus</taxon>
    </lineage>
</organism>
<dbReference type="PANTHER" id="PTHR13723">
    <property type="entry name" value="ADAMTS A DISINTEGRIN AND METALLOPROTEASE WITH THROMBOSPONDIN MOTIFS PROTEASE"/>
    <property type="match status" value="1"/>
</dbReference>
<dbReference type="GO" id="GO:0007229">
    <property type="term" value="P:integrin-mediated signaling pathway"/>
    <property type="evidence" value="ECO:0007669"/>
    <property type="project" value="UniProtKB-KW"/>
</dbReference>
<dbReference type="InterPro" id="IPR050439">
    <property type="entry name" value="ADAMTS_ADAMTS-like"/>
</dbReference>
<protein>
    <submittedName>
        <fullName evidence="1">A disintegrin-like and metallopeptidase (Reprolysin type) with thrombospondin type 1 motif, 8 (Predicted)</fullName>
    </submittedName>
</protein>
<accession>A6JYF5</accession>
<dbReference type="SUPFAM" id="SSF55486">
    <property type="entry name" value="Metalloproteases ('zincins'), catalytic domain"/>
    <property type="match status" value="1"/>
</dbReference>
<reference evidence="1" key="1">
    <citation type="journal article" date="2005" name="Genome Res.">
        <title>Gene and alternative splicing annotation with AIR.</title>
        <authorList>
            <person name="Florea L."/>
            <person name="Di Francesco V."/>
            <person name="Miller J."/>
            <person name="Turner R."/>
            <person name="Yao A."/>
            <person name="Harris M."/>
            <person name="Walenz B."/>
            <person name="Mobarry C."/>
            <person name="Merkulov G.V."/>
            <person name="Charlab R."/>
            <person name="Dew I."/>
            <person name="Deng Z."/>
            <person name="Istrail S."/>
            <person name="Li P."/>
            <person name="Sutton G."/>
        </authorList>
    </citation>
    <scope>NUCLEOTIDE SEQUENCE</scope>
    <source>
        <strain evidence="1">BN</strain>
    </source>
</reference>
<name>A6JYF5_RAT</name>
<dbReference type="PANTHER" id="PTHR13723:SF41">
    <property type="entry name" value="A DISINTEGRIN AND METALLOPROTEINASE WITH THROMBOSPONDIN MOTIFS 8"/>
    <property type="match status" value="1"/>
</dbReference>
<dbReference type="AlphaFoldDB" id="A6JYF5"/>
<evidence type="ECO:0000313" key="1">
    <source>
        <dbReference type="EMBL" id="EDL83320.1"/>
    </source>
</evidence>